<evidence type="ECO:0000313" key="2">
    <source>
        <dbReference type="Proteomes" id="UP001320706"/>
    </source>
</evidence>
<comment type="caution">
    <text evidence="1">The sequence shown here is derived from an EMBL/GenBank/DDBJ whole genome shotgun (WGS) entry which is preliminary data.</text>
</comment>
<dbReference type="Proteomes" id="UP001320706">
    <property type="component" value="Unassembled WGS sequence"/>
</dbReference>
<dbReference type="EMBL" id="JAMKPW020000009">
    <property type="protein sequence ID" value="KAK8215182.1"/>
    <property type="molecule type" value="Genomic_DNA"/>
</dbReference>
<accession>A0ACC3SIJ4</accession>
<evidence type="ECO:0000313" key="1">
    <source>
        <dbReference type="EMBL" id="KAK8215182.1"/>
    </source>
</evidence>
<organism evidence="1 2">
    <name type="scientific">Zalaria obscura</name>
    <dbReference type="NCBI Taxonomy" id="2024903"/>
    <lineage>
        <taxon>Eukaryota</taxon>
        <taxon>Fungi</taxon>
        <taxon>Dikarya</taxon>
        <taxon>Ascomycota</taxon>
        <taxon>Pezizomycotina</taxon>
        <taxon>Dothideomycetes</taxon>
        <taxon>Dothideomycetidae</taxon>
        <taxon>Dothideales</taxon>
        <taxon>Zalariaceae</taxon>
        <taxon>Zalaria</taxon>
    </lineage>
</organism>
<sequence>MYQRDRSERQMEDFQYLMCGTCKELIATDEPPHTRVFACGHRFHTACIRDEDSTCPNPQCQWEIRDRVHNRQNSLTHDERQEERRVVKKERQITLGAESMSRQPANAGKWPTPESSEGSGSDQGDVQMDD</sequence>
<keyword evidence="2" id="KW-1185">Reference proteome</keyword>
<protein>
    <submittedName>
        <fullName evidence="1">Uncharacterized protein</fullName>
    </submittedName>
</protein>
<gene>
    <name evidence="1" type="ORF">M8818_002192</name>
</gene>
<proteinExistence type="predicted"/>
<name>A0ACC3SIJ4_9PEZI</name>
<reference evidence="1" key="1">
    <citation type="submission" date="2024-02" db="EMBL/GenBank/DDBJ databases">
        <title>Metagenome Assembled Genome of Zalaria obscura JY119.</title>
        <authorList>
            <person name="Vighnesh L."/>
            <person name="Jagadeeshwari U."/>
            <person name="Venkata Ramana C."/>
            <person name="Sasikala C."/>
        </authorList>
    </citation>
    <scope>NUCLEOTIDE SEQUENCE</scope>
    <source>
        <strain evidence="1">JY119</strain>
    </source>
</reference>